<proteinExistence type="predicted"/>
<feature type="chain" id="PRO_5040275157" evidence="1">
    <location>
        <begin position="17"/>
        <end position="215"/>
    </location>
</feature>
<feature type="signal peptide" evidence="1">
    <location>
        <begin position="1"/>
        <end position="16"/>
    </location>
</feature>
<protein>
    <submittedName>
        <fullName evidence="2">Uncharacterized protein</fullName>
    </submittedName>
</protein>
<keyword evidence="3" id="KW-1185">Reference proteome</keyword>
<evidence type="ECO:0000313" key="2">
    <source>
        <dbReference type="EMBL" id="KAG0146555.1"/>
    </source>
</evidence>
<dbReference type="AlphaFoldDB" id="A0A9P6NN54"/>
<evidence type="ECO:0000256" key="1">
    <source>
        <dbReference type="SAM" id="SignalP"/>
    </source>
</evidence>
<evidence type="ECO:0000313" key="3">
    <source>
        <dbReference type="Proteomes" id="UP000886653"/>
    </source>
</evidence>
<keyword evidence="1" id="KW-0732">Signal</keyword>
<organism evidence="2 3">
    <name type="scientific">Cronartium quercuum f. sp. fusiforme G11</name>
    <dbReference type="NCBI Taxonomy" id="708437"/>
    <lineage>
        <taxon>Eukaryota</taxon>
        <taxon>Fungi</taxon>
        <taxon>Dikarya</taxon>
        <taxon>Basidiomycota</taxon>
        <taxon>Pucciniomycotina</taxon>
        <taxon>Pucciniomycetes</taxon>
        <taxon>Pucciniales</taxon>
        <taxon>Coleosporiaceae</taxon>
        <taxon>Cronartium</taxon>
    </lineage>
</organism>
<dbReference type="Proteomes" id="UP000886653">
    <property type="component" value="Unassembled WGS sequence"/>
</dbReference>
<accession>A0A9P6NN54</accession>
<comment type="caution">
    <text evidence="2">The sequence shown here is derived from an EMBL/GenBank/DDBJ whole genome shotgun (WGS) entry which is preliminary data.</text>
</comment>
<name>A0A9P6NN54_9BASI</name>
<sequence>MLFNKIFLIIFTFLLAQHDGIVNGNSLTPRSPLPNAVIESEGTPGGMPPCPQLGPYIDYPLHLDPWPILNRDIRSYRNRGPDWHPKCCDYFRFLCVYVERGVTISPWKTGAGSVLYAFDLGRGTHVDIIWYWQGTIQYTAPGGTVSFYAAHGNNYVCVKGGMQVRTLRNGKTMRNFRGFPGRDDIFNCECNWIPKYRDYYLPDDDLIIFSHRVSP</sequence>
<reference evidence="2" key="1">
    <citation type="submission" date="2013-11" db="EMBL/GenBank/DDBJ databases">
        <title>Genome sequence of the fusiform rust pathogen reveals effectors for host alternation and coevolution with pine.</title>
        <authorList>
            <consortium name="DOE Joint Genome Institute"/>
            <person name="Smith K."/>
            <person name="Pendleton A."/>
            <person name="Kubisiak T."/>
            <person name="Anderson C."/>
            <person name="Salamov A."/>
            <person name="Aerts A."/>
            <person name="Riley R."/>
            <person name="Clum A."/>
            <person name="Lindquist E."/>
            <person name="Ence D."/>
            <person name="Campbell M."/>
            <person name="Kronenberg Z."/>
            <person name="Feau N."/>
            <person name="Dhillon B."/>
            <person name="Hamelin R."/>
            <person name="Burleigh J."/>
            <person name="Smith J."/>
            <person name="Yandell M."/>
            <person name="Nelson C."/>
            <person name="Grigoriev I."/>
            <person name="Davis J."/>
        </authorList>
    </citation>
    <scope>NUCLEOTIDE SEQUENCE</scope>
    <source>
        <strain evidence="2">G11</strain>
    </source>
</reference>
<dbReference type="OrthoDB" id="3630105at2759"/>
<dbReference type="EMBL" id="MU167259">
    <property type="protein sequence ID" value="KAG0146555.1"/>
    <property type="molecule type" value="Genomic_DNA"/>
</dbReference>
<gene>
    <name evidence="2" type="ORF">CROQUDRAFT_657194</name>
</gene>